<evidence type="ECO:0000313" key="3">
    <source>
        <dbReference type="Proteomes" id="UP001223144"/>
    </source>
</evidence>
<proteinExistence type="predicted"/>
<dbReference type="EMBL" id="JARWBG010000004">
    <property type="protein sequence ID" value="MDH2388349.1"/>
    <property type="molecule type" value="Genomic_DNA"/>
</dbReference>
<organism evidence="2 3">
    <name type="scientific">Streptomyces chengmaiensis</name>
    <dbReference type="NCBI Taxonomy" id="3040919"/>
    <lineage>
        <taxon>Bacteria</taxon>
        <taxon>Bacillati</taxon>
        <taxon>Actinomycetota</taxon>
        <taxon>Actinomycetes</taxon>
        <taxon>Kitasatosporales</taxon>
        <taxon>Streptomycetaceae</taxon>
        <taxon>Streptomyces</taxon>
    </lineage>
</organism>
<evidence type="ECO:0008006" key="4">
    <source>
        <dbReference type="Google" id="ProtNLM"/>
    </source>
</evidence>
<comment type="caution">
    <text evidence="2">The sequence shown here is derived from an EMBL/GenBank/DDBJ whole genome shotgun (WGS) entry which is preliminary data.</text>
</comment>
<accession>A0ABT6HHV8</accession>
<protein>
    <recommendedName>
        <fullName evidence="4">Secreted protein</fullName>
    </recommendedName>
</protein>
<feature type="compositionally biased region" description="Basic and acidic residues" evidence="1">
    <location>
        <begin position="48"/>
        <end position="57"/>
    </location>
</feature>
<keyword evidence="3" id="KW-1185">Reference proteome</keyword>
<dbReference type="Proteomes" id="UP001223144">
    <property type="component" value="Unassembled WGS sequence"/>
</dbReference>
<dbReference type="RefSeq" id="WP_279926641.1">
    <property type="nucleotide sequence ID" value="NZ_JARWBG010000004.1"/>
</dbReference>
<reference evidence="2 3" key="1">
    <citation type="submission" date="2023-04" db="EMBL/GenBank/DDBJ databases">
        <title>Streptomyces chengmaiensis sp. nov. isolated from the stem of mangrove plant in Hainan.</title>
        <authorList>
            <person name="Huang X."/>
            <person name="Zhou S."/>
            <person name="Chu X."/>
            <person name="Xie Y."/>
            <person name="Lin Y."/>
        </authorList>
    </citation>
    <scope>NUCLEOTIDE SEQUENCE [LARGE SCALE GENOMIC DNA]</scope>
    <source>
        <strain evidence="2 3">HNM0663</strain>
    </source>
</reference>
<name>A0ABT6HHV8_9ACTN</name>
<gene>
    <name evidence="2" type="ORF">QCN29_06025</name>
</gene>
<feature type="region of interest" description="Disordered" evidence="1">
    <location>
        <begin position="43"/>
        <end position="77"/>
    </location>
</feature>
<evidence type="ECO:0000256" key="1">
    <source>
        <dbReference type="SAM" id="MobiDB-lite"/>
    </source>
</evidence>
<evidence type="ECO:0000313" key="2">
    <source>
        <dbReference type="EMBL" id="MDH2388349.1"/>
    </source>
</evidence>
<sequence length="77" mass="7745">MRTASSPGPRRGVTPPLALAGFVLLLLALTAVSFAVGRAAGPVSPGLHRVEEGERWDGPGGAGGHDHGMRAPGAVRP</sequence>